<dbReference type="GO" id="GO:0005737">
    <property type="term" value="C:cytoplasm"/>
    <property type="evidence" value="ECO:0007669"/>
    <property type="project" value="UniProtKB-SubCell"/>
</dbReference>
<feature type="binding site" evidence="8">
    <location>
        <position position="46"/>
    </location>
    <ligand>
        <name>O2</name>
        <dbReference type="ChEBI" id="CHEBI:15379"/>
    </ligand>
</feature>
<keyword evidence="7 8" id="KW-0408">Iron</keyword>
<evidence type="ECO:0000256" key="5">
    <source>
        <dbReference type="ARBA" id="ARBA00022964"/>
    </source>
</evidence>
<dbReference type="GO" id="GO:0043420">
    <property type="term" value="P:anthranilate metabolic process"/>
    <property type="evidence" value="ECO:0007669"/>
    <property type="project" value="UniProtKB-UniRule"/>
</dbReference>
<dbReference type="GO" id="GO:0019805">
    <property type="term" value="P:quinolinate biosynthetic process"/>
    <property type="evidence" value="ECO:0007669"/>
    <property type="project" value="UniProtKB-UniRule"/>
</dbReference>
<comment type="cofactor">
    <cofactor evidence="1 8">
        <name>Fe(2+)</name>
        <dbReference type="ChEBI" id="CHEBI:29033"/>
    </cofactor>
</comment>
<dbReference type="PANTHER" id="PTHR15497:SF1">
    <property type="entry name" value="3-HYDROXYANTHRANILATE 3,4-DIOXYGENASE"/>
    <property type="match status" value="1"/>
</dbReference>
<dbReference type="EMBL" id="WIUZ02000018">
    <property type="protein sequence ID" value="KAF9779854.1"/>
    <property type="molecule type" value="Genomic_DNA"/>
</dbReference>
<dbReference type="GO" id="GO:0006569">
    <property type="term" value="P:L-tryptophan catabolic process"/>
    <property type="evidence" value="ECO:0007669"/>
    <property type="project" value="UniProtKB-UniRule"/>
</dbReference>
<comment type="function">
    <text evidence="2 8">Catalyzes the oxidative ring opening of 3-hydroxyanthranilate to 2-amino-3-carboxymuconate semialdehyde, which spontaneously cyclizes to quinolinate.</text>
</comment>
<dbReference type="InterPro" id="IPR014710">
    <property type="entry name" value="RmlC-like_jellyroll"/>
</dbReference>
<feature type="binding site" evidence="8">
    <location>
        <position position="116"/>
    </location>
    <ligand>
        <name>substrate</name>
    </ligand>
</feature>
<protein>
    <recommendedName>
        <fullName evidence="8">3-hydroxyanthranilate 3,4-dioxygenase</fullName>
        <ecNumber evidence="8">1.13.11.6</ecNumber>
    </recommendedName>
    <alternativeName>
        <fullName evidence="8">3-hydroxyanthranilate oxygenase</fullName>
        <shortName evidence="8">3-HAO</shortName>
    </alternativeName>
    <alternativeName>
        <fullName evidence="8">3-hydroxyanthranilic acid dioxygenase</fullName>
        <shortName evidence="8">HAD</shortName>
    </alternativeName>
    <alternativeName>
        <fullName evidence="8">Biosynthesis of nicotinic acid protein 1</fullName>
    </alternativeName>
</protein>
<evidence type="ECO:0000256" key="2">
    <source>
        <dbReference type="ARBA" id="ARBA00002752"/>
    </source>
</evidence>
<dbReference type="NCBIfam" id="TIGR03037">
    <property type="entry name" value="anthran_nbaC"/>
    <property type="match status" value="1"/>
</dbReference>
<sequence length="182" mass="20785">MSLLPPINIPKWLEENHHLLRPPVGNQIIYDGKDFTVMLVGGPNERNDYHINETEEWFYQWKGDMLLKVVDGNEFRDIPIPEGSLFLLPGATIHSSLGKTPHCPVRFPNTVGIVVERVRPQGSEDRLRWYCRNPVHAEPTIIREDAFHVENLGLQLKPFIGAWMADEKLRKCGECGTIAPPK</sequence>
<evidence type="ECO:0000313" key="10">
    <source>
        <dbReference type="Proteomes" id="UP000736335"/>
    </source>
</evidence>
<comment type="caution">
    <text evidence="8">Lacks conserved residue(s) required for the propagation of feature annotation.</text>
</comment>
<keyword evidence="6 8" id="KW-0560">Oxidoreductase</keyword>
<feature type="binding site" evidence="8">
    <location>
        <position position="56"/>
    </location>
    <ligand>
        <name>Fe cation</name>
        <dbReference type="ChEBI" id="CHEBI:24875"/>
        <note>catalytic</note>
    </ligand>
</feature>
<organism evidence="9 10">
    <name type="scientific">Thelephora terrestris</name>
    <dbReference type="NCBI Taxonomy" id="56493"/>
    <lineage>
        <taxon>Eukaryota</taxon>
        <taxon>Fungi</taxon>
        <taxon>Dikarya</taxon>
        <taxon>Basidiomycota</taxon>
        <taxon>Agaricomycotina</taxon>
        <taxon>Agaricomycetes</taxon>
        <taxon>Thelephorales</taxon>
        <taxon>Thelephoraceae</taxon>
        <taxon>Thelephora</taxon>
    </lineage>
</organism>
<comment type="caution">
    <text evidence="9">The sequence shown here is derived from an EMBL/GenBank/DDBJ whole genome shotgun (WGS) entry which is preliminary data.</text>
</comment>
<keyword evidence="5 8" id="KW-0223">Dioxygenase</keyword>
<evidence type="ECO:0000256" key="4">
    <source>
        <dbReference type="ARBA" id="ARBA00022723"/>
    </source>
</evidence>
<comment type="subcellular location">
    <subcellularLocation>
        <location evidence="8">Cytoplasm</location>
    </subcellularLocation>
</comment>
<dbReference type="GO" id="GO:0034354">
    <property type="term" value="P:'de novo' NAD+ biosynthetic process from L-tryptophan"/>
    <property type="evidence" value="ECO:0007669"/>
    <property type="project" value="UniProtKB-UniRule"/>
</dbReference>
<evidence type="ECO:0000256" key="1">
    <source>
        <dbReference type="ARBA" id="ARBA00001954"/>
    </source>
</evidence>
<feature type="binding site" evidence="8">
    <location>
        <position position="56"/>
    </location>
    <ligand>
        <name>substrate</name>
    </ligand>
</feature>
<dbReference type="EC" id="1.13.11.6" evidence="8"/>
<keyword evidence="4 8" id="KW-0479">Metal-binding</keyword>
<comment type="catalytic activity">
    <reaction evidence="8">
        <text>3-hydroxyanthranilate + O2 = (2Z,4Z)-2-amino-3-carboxymuconate 6-semialdehyde</text>
        <dbReference type="Rhea" id="RHEA:17953"/>
        <dbReference type="ChEBI" id="CHEBI:15379"/>
        <dbReference type="ChEBI" id="CHEBI:36559"/>
        <dbReference type="ChEBI" id="CHEBI:77612"/>
        <dbReference type="EC" id="1.13.11.6"/>
    </reaction>
</comment>
<proteinExistence type="inferred from homology"/>
<reference evidence="9" key="2">
    <citation type="submission" date="2020-11" db="EMBL/GenBank/DDBJ databases">
        <authorList>
            <consortium name="DOE Joint Genome Institute"/>
            <person name="Kuo A."/>
            <person name="Miyauchi S."/>
            <person name="Kiss E."/>
            <person name="Drula E."/>
            <person name="Kohler A."/>
            <person name="Sanchez-Garcia M."/>
            <person name="Andreopoulos B."/>
            <person name="Barry K.W."/>
            <person name="Bonito G."/>
            <person name="Buee M."/>
            <person name="Carver A."/>
            <person name="Chen C."/>
            <person name="Cichocki N."/>
            <person name="Clum A."/>
            <person name="Culley D."/>
            <person name="Crous P.W."/>
            <person name="Fauchery L."/>
            <person name="Girlanda M."/>
            <person name="Hayes R."/>
            <person name="Keri Z."/>
            <person name="Labutti K."/>
            <person name="Lipzen A."/>
            <person name="Lombard V."/>
            <person name="Magnuson J."/>
            <person name="Maillard F."/>
            <person name="Morin E."/>
            <person name="Murat C."/>
            <person name="Nolan M."/>
            <person name="Ohm R."/>
            <person name="Pangilinan J."/>
            <person name="Pereira M."/>
            <person name="Perotto S."/>
            <person name="Peter M."/>
            <person name="Riley R."/>
            <person name="Sitrit Y."/>
            <person name="Stielow B."/>
            <person name="Szollosi G."/>
            <person name="Zifcakova L."/>
            <person name="Stursova M."/>
            <person name="Spatafora J.W."/>
            <person name="Tedersoo L."/>
            <person name="Vaario L.-M."/>
            <person name="Yamada A."/>
            <person name="Yan M."/>
            <person name="Wang P."/>
            <person name="Xu J."/>
            <person name="Bruns T."/>
            <person name="Baldrian P."/>
            <person name="Vilgalys R."/>
            <person name="Henrissat B."/>
            <person name="Grigoriev I.V."/>
            <person name="Hibbett D."/>
            <person name="Nagy L.G."/>
            <person name="Martin F.M."/>
        </authorList>
    </citation>
    <scope>NUCLEOTIDE SEQUENCE</scope>
    <source>
        <strain evidence="9">UH-Tt-Lm1</strain>
    </source>
</reference>
<dbReference type="PANTHER" id="PTHR15497">
    <property type="entry name" value="3-HYDROXYANTHRANILATE 3,4-DIOXYGENASE"/>
    <property type="match status" value="1"/>
</dbReference>
<evidence type="ECO:0000313" key="9">
    <source>
        <dbReference type="EMBL" id="KAF9779854.1"/>
    </source>
</evidence>
<dbReference type="GO" id="GO:0008198">
    <property type="term" value="F:ferrous iron binding"/>
    <property type="evidence" value="ECO:0007669"/>
    <property type="project" value="UniProtKB-UniRule"/>
</dbReference>
<dbReference type="Proteomes" id="UP000736335">
    <property type="component" value="Unassembled WGS sequence"/>
</dbReference>
<evidence type="ECO:0000256" key="8">
    <source>
        <dbReference type="HAMAP-Rule" id="MF_03019"/>
    </source>
</evidence>
<dbReference type="InterPro" id="IPR011051">
    <property type="entry name" value="RmlC_Cupin_sf"/>
</dbReference>
<dbReference type="SUPFAM" id="SSF51182">
    <property type="entry name" value="RmlC-like cupins"/>
    <property type="match status" value="1"/>
</dbReference>
<comment type="similarity">
    <text evidence="8">Belongs to the 3-HAO family.</text>
</comment>
<feature type="binding site" evidence="8">
    <location>
        <position position="50"/>
    </location>
    <ligand>
        <name>Fe cation</name>
        <dbReference type="ChEBI" id="CHEBI:24875"/>
        <note>catalytic</note>
    </ligand>
</feature>
<feature type="binding site" evidence="8">
    <location>
        <position position="106"/>
    </location>
    <ligand>
        <name>substrate</name>
    </ligand>
</feature>
<dbReference type="InterPro" id="IPR010329">
    <property type="entry name" value="3hydroanth_dOase"/>
</dbReference>
<accession>A0A9P6L2Y0</accession>
<evidence type="ECO:0000256" key="6">
    <source>
        <dbReference type="ARBA" id="ARBA00023002"/>
    </source>
</evidence>
<name>A0A9P6L2Y0_9AGAM</name>
<keyword evidence="8" id="KW-0963">Cytoplasm</keyword>
<evidence type="ECO:0000256" key="3">
    <source>
        <dbReference type="ARBA" id="ARBA00022642"/>
    </source>
</evidence>
<gene>
    <name evidence="8" type="primary">BNA1</name>
    <name evidence="9" type="ORF">BJ322DRAFT_1012733</name>
</gene>
<dbReference type="HAMAP" id="MF_00825">
    <property type="entry name" value="3_HAO"/>
    <property type="match status" value="1"/>
</dbReference>
<comment type="pathway">
    <text evidence="8">Cofactor biosynthesis; NAD(+) biosynthesis; quinolinate from L-kynurenine: step 3/3.</text>
</comment>
<dbReference type="AlphaFoldDB" id="A0A9P6L2Y0"/>
<dbReference type="OrthoDB" id="204928at2759"/>
<reference evidence="9" key="1">
    <citation type="journal article" date="2020" name="Nat. Commun.">
        <title>Large-scale genome sequencing of mycorrhizal fungi provides insights into the early evolution of symbiotic traits.</title>
        <authorList>
            <person name="Miyauchi S."/>
            <person name="Kiss E."/>
            <person name="Kuo A."/>
            <person name="Drula E."/>
            <person name="Kohler A."/>
            <person name="Sanchez-Garcia M."/>
            <person name="Morin E."/>
            <person name="Andreopoulos B."/>
            <person name="Barry K.W."/>
            <person name="Bonito G."/>
            <person name="Buee M."/>
            <person name="Carver A."/>
            <person name="Chen C."/>
            <person name="Cichocki N."/>
            <person name="Clum A."/>
            <person name="Culley D."/>
            <person name="Crous P.W."/>
            <person name="Fauchery L."/>
            <person name="Girlanda M."/>
            <person name="Hayes R.D."/>
            <person name="Keri Z."/>
            <person name="LaButti K."/>
            <person name="Lipzen A."/>
            <person name="Lombard V."/>
            <person name="Magnuson J."/>
            <person name="Maillard F."/>
            <person name="Murat C."/>
            <person name="Nolan M."/>
            <person name="Ohm R.A."/>
            <person name="Pangilinan J."/>
            <person name="Pereira M.F."/>
            <person name="Perotto S."/>
            <person name="Peter M."/>
            <person name="Pfister S."/>
            <person name="Riley R."/>
            <person name="Sitrit Y."/>
            <person name="Stielow J.B."/>
            <person name="Szollosi G."/>
            <person name="Zifcakova L."/>
            <person name="Stursova M."/>
            <person name="Spatafora J.W."/>
            <person name="Tedersoo L."/>
            <person name="Vaario L.M."/>
            <person name="Yamada A."/>
            <person name="Yan M."/>
            <person name="Wang P."/>
            <person name="Xu J."/>
            <person name="Bruns T."/>
            <person name="Baldrian P."/>
            <person name="Vilgalys R."/>
            <person name="Dunand C."/>
            <person name="Henrissat B."/>
            <person name="Grigoriev I.V."/>
            <person name="Hibbett D."/>
            <person name="Nagy L.G."/>
            <person name="Martin F.M."/>
        </authorList>
    </citation>
    <scope>NUCLEOTIDE SEQUENCE</scope>
    <source>
        <strain evidence="9">UH-Tt-Lm1</strain>
    </source>
</reference>
<dbReference type="CDD" id="cd06123">
    <property type="entry name" value="cupin_HAO"/>
    <property type="match status" value="1"/>
</dbReference>
<dbReference type="GO" id="GO:0000334">
    <property type="term" value="F:3-hydroxyanthranilate 3,4-dioxygenase activity"/>
    <property type="evidence" value="ECO:0007669"/>
    <property type="project" value="UniProtKB-UniRule"/>
</dbReference>
<dbReference type="Pfam" id="PF06052">
    <property type="entry name" value="3-HAO"/>
    <property type="match status" value="1"/>
</dbReference>
<dbReference type="Gene3D" id="2.60.120.10">
    <property type="entry name" value="Jelly Rolls"/>
    <property type="match status" value="1"/>
</dbReference>
<keyword evidence="3 8" id="KW-0662">Pyridine nucleotide biosynthesis</keyword>
<keyword evidence="10" id="KW-1185">Reference proteome</keyword>
<feature type="binding site" evidence="8">
    <location>
        <position position="102"/>
    </location>
    <ligand>
        <name>Fe cation</name>
        <dbReference type="ChEBI" id="CHEBI:24875"/>
        <note>catalytic</note>
    </ligand>
</feature>
<evidence type="ECO:0000256" key="7">
    <source>
        <dbReference type="ARBA" id="ARBA00023004"/>
    </source>
</evidence>